<dbReference type="SUPFAM" id="SSF109854">
    <property type="entry name" value="DinB/YfiT-like putative metalloenzymes"/>
    <property type="match status" value="1"/>
</dbReference>
<evidence type="ECO:0000313" key="3">
    <source>
        <dbReference type="Proteomes" id="UP001165283"/>
    </source>
</evidence>
<feature type="compositionally biased region" description="Low complexity" evidence="1">
    <location>
        <begin position="175"/>
        <end position="195"/>
    </location>
</feature>
<dbReference type="Proteomes" id="UP001165283">
    <property type="component" value="Unassembled WGS sequence"/>
</dbReference>
<feature type="compositionally biased region" description="Basic residues" evidence="1">
    <location>
        <begin position="213"/>
        <end position="224"/>
    </location>
</feature>
<dbReference type="Gene3D" id="1.20.120.450">
    <property type="entry name" value="dinb family like domain"/>
    <property type="match status" value="1"/>
</dbReference>
<dbReference type="InterPro" id="IPR007061">
    <property type="entry name" value="MST-like"/>
</dbReference>
<comment type="caution">
    <text evidence="2">The sequence shown here is derived from an EMBL/GenBank/DDBJ whole genome shotgun (WGS) entry which is preliminary data.</text>
</comment>
<sequence>MTAVKDERAALLHFLAAQRRSAPAVLDGLSDADAGRSVVPSGWTPLAMADHLGGVERHWFGFVLGGDAEWTRAVPGEPQDLDEAVRAYRAEIERSDRLLAGFALDDPVTAVPDQPPGEIHTVRDVVLHVIEELARHRGHLDIARELLDDRTGLGPRKWPRANLRPRPLITRRAGGPSARSSPWRARRPAAGSGRARAARRGPRPAPAATAAARRPRPGRRSPRP</sequence>
<evidence type="ECO:0000313" key="2">
    <source>
        <dbReference type="EMBL" id="MCO1658208.1"/>
    </source>
</evidence>
<reference evidence="2" key="1">
    <citation type="submission" date="2021-04" db="EMBL/GenBank/DDBJ databases">
        <title>Pseudonocardia sp. nov., isolated from sandy soil of mangrove forest.</title>
        <authorList>
            <person name="Zan Z."/>
            <person name="Huang R."/>
            <person name="Liu W."/>
        </authorList>
    </citation>
    <scope>NUCLEOTIDE SEQUENCE</scope>
    <source>
        <strain evidence="2">S2-4</strain>
    </source>
</reference>
<protein>
    <submittedName>
        <fullName evidence="2">DUF664 domain-containing protein</fullName>
    </submittedName>
</protein>
<evidence type="ECO:0000256" key="1">
    <source>
        <dbReference type="SAM" id="MobiDB-lite"/>
    </source>
</evidence>
<gene>
    <name evidence="2" type="ORF">KDL28_24405</name>
</gene>
<organism evidence="2 3">
    <name type="scientific">Pseudonocardia humida</name>
    <dbReference type="NCBI Taxonomy" id="2800819"/>
    <lineage>
        <taxon>Bacteria</taxon>
        <taxon>Bacillati</taxon>
        <taxon>Actinomycetota</taxon>
        <taxon>Actinomycetes</taxon>
        <taxon>Pseudonocardiales</taxon>
        <taxon>Pseudonocardiaceae</taxon>
        <taxon>Pseudonocardia</taxon>
    </lineage>
</organism>
<dbReference type="InterPro" id="IPR034660">
    <property type="entry name" value="DinB/YfiT-like"/>
</dbReference>
<keyword evidence="3" id="KW-1185">Reference proteome</keyword>
<dbReference type="Pfam" id="PF04978">
    <property type="entry name" value="MST"/>
    <property type="match status" value="1"/>
</dbReference>
<proteinExistence type="predicted"/>
<dbReference type="EMBL" id="JAGSOV010000051">
    <property type="protein sequence ID" value="MCO1658208.1"/>
    <property type="molecule type" value="Genomic_DNA"/>
</dbReference>
<name>A0ABT1A5D3_9PSEU</name>
<feature type="region of interest" description="Disordered" evidence="1">
    <location>
        <begin position="151"/>
        <end position="224"/>
    </location>
</feature>
<accession>A0ABT1A5D3</accession>